<keyword evidence="8" id="KW-1185">Reference proteome</keyword>
<evidence type="ECO:0000256" key="6">
    <source>
        <dbReference type="SAM" id="Phobius"/>
    </source>
</evidence>
<keyword evidence="2" id="KW-1003">Cell membrane</keyword>
<feature type="transmembrane region" description="Helical" evidence="6">
    <location>
        <begin position="6"/>
        <end position="25"/>
    </location>
</feature>
<evidence type="ECO:0000256" key="4">
    <source>
        <dbReference type="ARBA" id="ARBA00022989"/>
    </source>
</evidence>
<dbReference type="InterPro" id="IPR043428">
    <property type="entry name" value="LivM-like"/>
</dbReference>
<dbReference type="PANTHER" id="PTHR30482">
    <property type="entry name" value="HIGH-AFFINITY BRANCHED-CHAIN AMINO ACID TRANSPORT SYSTEM PERMEASE"/>
    <property type="match status" value="1"/>
</dbReference>
<feature type="transmembrane region" description="Helical" evidence="6">
    <location>
        <begin position="130"/>
        <end position="151"/>
    </location>
</feature>
<keyword evidence="7" id="KW-0614">Plasmid</keyword>
<keyword evidence="4 6" id="KW-1133">Transmembrane helix</keyword>
<protein>
    <submittedName>
        <fullName evidence="7">Inner-membrane translocator</fullName>
    </submittedName>
</protein>
<reference evidence="7 8" key="1">
    <citation type="submission" date="2017-02" db="EMBL/GenBank/DDBJ databases">
        <title>Ketogulonicigenium robustum SPU B003 Genome sequencing and assembly.</title>
        <authorList>
            <person name="Li Y."/>
            <person name="Liu L."/>
            <person name="Wang C."/>
            <person name="Zhang M."/>
            <person name="Zhang T."/>
            <person name="Zhang Y."/>
        </authorList>
    </citation>
    <scope>NUCLEOTIDE SEQUENCE [LARGE SCALE GENOMIC DNA]</scope>
    <source>
        <strain evidence="7 8">SPU_B003</strain>
        <plasmid evidence="7 8">unnamed1</plasmid>
    </source>
</reference>
<proteinExistence type="predicted"/>
<evidence type="ECO:0000256" key="3">
    <source>
        <dbReference type="ARBA" id="ARBA00022692"/>
    </source>
</evidence>
<feature type="transmembrane region" description="Helical" evidence="6">
    <location>
        <begin position="185"/>
        <end position="205"/>
    </location>
</feature>
<comment type="subcellular location">
    <subcellularLocation>
        <location evidence="1">Cell membrane</location>
        <topology evidence="1">Multi-pass membrane protein</topology>
    </subcellularLocation>
</comment>
<sequence length="300" mass="31863">MLSYLVFALITAGIYGILALSLNLIWGAAGMVNLGLVGFFAVGAYASALLTTLTGMPIWLGLICSMAVGALVGVAATSATLRLRGDYLAIVTLGFAEVVRLVALNERWLTKGADGISGIPRPFAGLLNPAQFQIFYMVLVLAIMIVAFLLLRRIDRSPFGRVLKAIREDQELASFAGKRIVRFKMIAFALSAALAGLAGGLYAHFQSYISPDHFQSLLTIYIFLAVTAGGVGRPAGAVLGAFLVVGFLEGARFIAHIIPGISAVQAASVREMMVGLALILILQFRAQGVLPEQRLPAPKR</sequence>
<organism evidence="7 8">
    <name type="scientific">Ketogulonicigenium robustum</name>
    <dbReference type="NCBI Taxonomy" id="92947"/>
    <lineage>
        <taxon>Bacteria</taxon>
        <taxon>Pseudomonadati</taxon>
        <taxon>Pseudomonadota</taxon>
        <taxon>Alphaproteobacteria</taxon>
        <taxon>Rhodobacterales</taxon>
        <taxon>Roseobacteraceae</taxon>
        <taxon>Ketogulonicigenium</taxon>
    </lineage>
</organism>
<evidence type="ECO:0000256" key="5">
    <source>
        <dbReference type="ARBA" id="ARBA00023136"/>
    </source>
</evidence>
<evidence type="ECO:0000313" key="7">
    <source>
        <dbReference type="EMBL" id="ARO16015.1"/>
    </source>
</evidence>
<keyword evidence="5 6" id="KW-0472">Membrane</keyword>
<gene>
    <name evidence="7" type="primary">livM</name>
    <name evidence="7" type="ORF">BVG79_p1000213</name>
</gene>
<keyword evidence="3 6" id="KW-0812">Transmembrane</keyword>
<dbReference type="GO" id="GO:0015658">
    <property type="term" value="F:branched-chain amino acid transmembrane transporter activity"/>
    <property type="evidence" value="ECO:0007669"/>
    <property type="project" value="InterPro"/>
</dbReference>
<evidence type="ECO:0000256" key="1">
    <source>
        <dbReference type="ARBA" id="ARBA00004651"/>
    </source>
</evidence>
<geneLocation type="plasmid" evidence="7">
    <name>unnamed1</name>
</geneLocation>
<evidence type="ECO:0000313" key="8">
    <source>
        <dbReference type="Proteomes" id="UP000242447"/>
    </source>
</evidence>
<evidence type="ECO:0000256" key="2">
    <source>
        <dbReference type="ARBA" id="ARBA00022475"/>
    </source>
</evidence>
<dbReference type="InterPro" id="IPR001851">
    <property type="entry name" value="ABC_transp_permease"/>
</dbReference>
<name>A0A1W6P3D2_9RHOB</name>
<dbReference type="EMBL" id="CP019938">
    <property type="protein sequence ID" value="ARO16015.1"/>
    <property type="molecule type" value="Genomic_DNA"/>
</dbReference>
<feature type="transmembrane region" description="Helical" evidence="6">
    <location>
        <begin position="217"/>
        <end position="248"/>
    </location>
</feature>
<dbReference type="Pfam" id="PF02653">
    <property type="entry name" value="BPD_transp_2"/>
    <property type="match status" value="1"/>
</dbReference>
<accession>A0A1W6P3D2</accession>
<dbReference type="OrthoDB" id="9814461at2"/>
<dbReference type="RefSeq" id="WP_085787575.1">
    <property type="nucleotide sequence ID" value="NZ_CP019938.1"/>
</dbReference>
<dbReference type="GO" id="GO:0005886">
    <property type="term" value="C:plasma membrane"/>
    <property type="evidence" value="ECO:0007669"/>
    <property type="project" value="UniProtKB-SubCell"/>
</dbReference>
<dbReference type="KEGG" id="kro:BVG79_p1000213"/>
<dbReference type="AlphaFoldDB" id="A0A1W6P3D2"/>
<dbReference type="CDD" id="cd06581">
    <property type="entry name" value="TM_PBP1_LivM_like"/>
    <property type="match status" value="1"/>
</dbReference>
<dbReference type="Proteomes" id="UP000242447">
    <property type="component" value="Plasmid unnamed1"/>
</dbReference>
<feature type="transmembrane region" description="Helical" evidence="6">
    <location>
        <begin position="87"/>
        <end position="104"/>
    </location>
</feature>
<feature type="transmembrane region" description="Helical" evidence="6">
    <location>
        <begin position="32"/>
        <end position="50"/>
    </location>
</feature>
<dbReference type="PANTHER" id="PTHR30482:SF10">
    <property type="entry name" value="HIGH-AFFINITY BRANCHED-CHAIN AMINO ACID TRANSPORT PROTEIN BRAE"/>
    <property type="match status" value="1"/>
</dbReference>
<feature type="transmembrane region" description="Helical" evidence="6">
    <location>
        <begin position="56"/>
        <end position="75"/>
    </location>
</feature>